<dbReference type="Proteomes" id="UP001516400">
    <property type="component" value="Unassembled WGS sequence"/>
</dbReference>
<keyword evidence="5" id="KW-1185">Reference proteome</keyword>
<name>A0ABD2MWI4_9CUCU</name>
<dbReference type="AlphaFoldDB" id="A0ABD2MWI4"/>
<organism evidence="4 5">
    <name type="scientific">Cryptolaemus montrouzieri</name>
    <dbReference type="NCBI Taxonomy" id="559131"/>
    <lineage>
        <taxon>Eukaryota</taxon>
        <taxon>Metazoa</taxon>
        <taxon>Ecdysozoa</taxon>
        <taxon>Arthropoda</taxon>
        <taxon>Hexapoda</taxon>
        <taxon>Insecta</taxon>
        <taxon>Pterygota</taxon>
        <taxon>Neoptera</taxon>
        <taxon>Endopterygota</taxon>
        <taxon>Coleoptera</taxon>
        <taxon>Polyphaga</taxon>
        <taxon>Cucujiformia</taxon>
        <taxon>Coccinelloidea</taxon>
        <taxon>Coccinellidae</taxon>
        <taxon>Scymninae</taxon>
        <taxon>Scymnini</taxon>
        <taxon>Cryptolaemus</taxon>
    </lineage>
</organism>
<dbReference type="EMBL" id="JABFTP020000042">
    <property type="protein sequence ID" value="KAL3270786.1"/>
    <property type="molecule type" value="Genomic_DNA"/>
</dbReference>
<comment type="caution">
    <text evidence="4">The sequence shown here is derived from an EMBL/GenBank/DDBJ whole genome shotgun (WGS) entry which is preliminary data.</text>
</comment>
<dbReference type="Pfam" id="PF10558">
    <property type="entry name" value="MTP18"/>
    <property type="match status" value="1"/>
</dbReference>
<evidence type="ECO:0000313" key="4">
    <source>
        <dbReference type="EMBL" id="KAL3270786.1"/>
    </source>
</evidence>
<reference evidence="4 5" key="1">
    <citation type="journal article" date="2021" name="BMC Biol.">
        <title>Horizontally acquired antibacterial genes associated with adaptive radiation of ladybird beetles.</title>
        <authorList>
            <person name="Li H.S."/>
            <person name="Tang X.F."/>
            <person name="Huang Y.H."/>
            <person name="Xu Z.Y."/>
            <person name="Chen M.L."/>
            <person name="Du X.Y."/>
            <person name="Qiu B.Y."/>
            <person name="Chen P.T."/>
            <person name="Zhang W."/>
            <person name="Slipinski A."/>
            <person name="Escalona H.E."/>
            <person name="Waterhouse R.M."/>
            <person name="Zwick A."/>
            <person name="Pang H."/>
        </authorList>
    </citation>
    <scope>NUCLEOTIDE SEQUENCE [LARGE SCALE GENOMIC DNA]</scope>
    <source>
        <strain evidence="4">SYSU2018</strain>
    </source>
</reference>
<sequence>MSSNEKQDIYKDTPLRYLGYANEVGESFRAIIGKKWVNFSYGIATLYVIADTVDKTLESYEKNKGVVKPTKKVLLAGTDTLTWQMLASVVIPGYTINRICVISAFLLKKSTISPTACKMIVPGIALASIPFIIKPIDHLTDYLLDNSLRKIEV</sequence>
<evidence type="ECO:0000313" key="5">
    <source>
        <dbReference type="Proteomes" id="UP001516400"/>
    </source>
</evidence>
<dbReference type="PANTHER" id="PTHR11001:SF2">
    <property type="entry name" value="MITOCHONDRIAL FISSION PROCESS PROTEIN 1"/>
    <property type="match status" value="1"/>
</dbReference>
<evidence type="ECO:0000256" key="1">
    <source>
        <dbReference type="ARBA" id="ARBA00009224"/>
    </source>
</evidence>
<proteinExistence type="inferred from homology"/>
<dbReference type="InterPro" id="IPR019560">
    <property type="entry name" value="Mitochondrial_18_kDa_protein"/>
</dbReference>
<dbReference type="PANTHER" id="PTHR11001">
    <property type="entry name" value="MITOCHONDRIAL FISSION PROCESS PROTEIN 1"/>
    <property type="match status" value="1"/>
</dbReference>
<evidence type="ECO:0000256" key="2">
    <source>
        <dbReference type="ARBA" id="ARBA00017835"/>
    </source>
</evidence>
<gene>
    <name evidence="4" type="ORF">HHI36_021310</name>
</gene>
<comment type="similarity">
    <text evidence="1">Belongs to the MTFP1 family.</text>
</comment>
<evidence type="ECO:0000256" key="3">
    <source>
        <dbReference type="ARBA" id="ARBA00029631"/>
    </source>
</evidence>
<accession>A0ABD2MWI4</accession>
<protein>
    <recommendedName>
        <fullName evidence="2">Mitochondrial fission process protein 1</fullName>
    </recommendedName>
    <alternativeName>
        <fullName evidence="3">Mitochondrial 18 kDa protein</fullName>
    </alternativeName>
</protein>